<proteinExistence type="predicted"/>
<feature type="compositionally biased region" description="Basic and acidic residues" evidence="1">
    <location>
        <begin position="163"/>
        <end position="175"/>
    </location>
</feature>
<dbReference type="EMBL" id="JBHSFP010000027">
    <property type="protein sequence ID" value="MFC4535026.1"/>
    <property type="molecule type" value="Genomic_DNA"/>
</dbReference>
<feature type="region of interest" description="Disordered" evidence="1">
    <location>
        <begin position="148"/>
        <end position="175"/>
    </location>
</feature>
<name>A0ABV9CPE1_9ACTN</name>
<dbReference type="Proteomes" id="UP001596004">
    <property type="component" value="Unassembled WGS sequence"/>
</dbReference>
<feature type="compositionally biased region" description="Basic and acidic residues" evidence="1">
    <location>
        <begin position="148"/>
        <end position="157"/>
    </location>
</feature>
<accession>A0ABV9CPE1</accession>
<evidence type="ECO:0000313" key="2">
    <source>
        <dbReference type="EMBL" id="MFC4535026.1"/>
    </source>
</evidence>
<protein>
    <recommendedName>
        <fullName evidence="4">IrrE N-terminal-like domain-containing protein</fullName>
    </recommendedName>
</protein>
<dbReference type="RefSeq" id="WP_380846826.1">
    <property type="nucleotide sequence ID" value="NZ_JBHSFP010000027.1"/>
</dbReference>
<gene>
    <name evidence="2" type="ORF">ACFO60_30060</name>
</gene>
<reference evidence="3" key="1">
    <citation type="journal article" date="2019" name="Int. J. Syst. Evol. Microbiol.">
        <title>The Global Catalogue of Microorganisms (GCM) 10K type strain sequencing project: providing services to taxonomists for standard genome sequencing and annotation.</title>
        <authorList>
            <consortium name="The Broad Institute Genomics Platform"/>
            <consortium name="The Broad Institute Genome Sequencing Center for Infectious Disease"/>
            <person name="Wu L."/>
            <person name="Ma J."/>
        </authorList>
    </citation>
    <scope>NUCLEOTIDE SEQUENCE [LARGE SCALE GENOMIC DNA]</scope>
    <source>
        <strain evidence="3">CGMCC 4.7132</strain>
    </source>
</reference>
<comment type="caution">
    <text evidence="2">The sequence shown here is derived from an EMBL/GenBank/DDBJ whole genome shotgun (WGS) entry which is preliminary data.</text>
</comment>
<evidence type="ECO:0008006" key="4">
    <source>
        <dbReference type="Google" id="ProtNLM"/>
    </source>
</evidence>
<evidence type="ECO:0000256" key="1">
    <source>
        <dbReference type="SAM" id="MobiDB-lite"/>
    </source>
</evidence>
<evidence type="ECO:0000313" key="3">
    <source>
        <dbReference type="Proteomes" id="UP001596004"/>
    </source>
</evidence>
<keyword evidence="3" id="KW-1185">Reference proteome</keyword>
<organism evidence="2 3">
    <name type="scientific">Sphaerisporangium dianthi</name>
    <dbReference type="NCBI Taxonomy" id="1436120"/>
    <lineage>
        <taxon>Bacteria</taxon>
        <taxon>Bacillati</taxon>
        <taxon>Actinomycetota</taxon>
        <taxon>Actinomycetes</taxon>
        <taxon>Streptosporangiales</taxon>
        <taxon>Streptosporangiaceae</taxon>
        <taxon>Sphaerisporangium</taxon>
    </lineage>
</organism>
<sequence length="175" mass="19532">MSLMRVRRRCDAIVDGLPLPAPFSARALCEVVSARRGRPIRLEAVPALGGGLGGLCVPTEKVDYIVYQEDTTPLHREHIILHELAHLLCGHEGSASMQEEMLGTLFPSLDPQKVREVLLRSRYSAVEEQEAEYIASLILHRVSSRASEPVRRLHPDDDSLVGRLERTLDRPPGDR</sequence>